<sequence length="471" mass="52581">MNITRRRMGLLLGSSILFTPAILRAEAARMKAFEGTTLNLLAVQFGSHAALWAQVPEFEAATGIKVNIEYAPFENTREKTLLDMSSKTGRFDLFTVDIMWLAEYAAAGYLEPVAKYIADPELTAEDYDVNDFVSRVFSGTGVYNGTMYNVPFDCGTVGNMFRADWIEAAGLKVPDRFDGSFTTDKMMEICAALNDPSKGQAGYVTGPQRWFWGWMFTPLMYAFQDPAKAGNEFVNEAWEVTINNEDNLAALNFYLGLKQFTPKDDLNYGYGEQLAVYQQGKAGGSITYSGFIGEHYEGPGLDIKGKNIALHSPIGPKGRTDPFFGSWGLSISVDSKAKEAAWLFVQWITHKERLRKACIGGNPAVRHSTFQDAEYQAAQPWGAKLYDYMDKTANPDERIRVPEWAEISEIMGLHGNRAWGGEITAEQALEAMQADMTGAFKRGGYYRSGAQNPKQLWRDLSYYDRKPADWG</sequence>
<accession>A0A1H8MWW4</accession>
<dbReference type="InterPro" id="IPR006059">
    <property type="entry name" value="SBP"/>
</dbReference>
<protein>
    <submittedName>
        <fullName evidence="3">Multiple sugar transport system substrate-binding protein</fullName>
    </submittedName>
</protein>
<evidence type="ECO:0000313" key="4">
    <source>
        <dbReference type="Proteomes" id="UP000198761"/>
    </source>
</evidence>
<gene>
    <name evidence="3" type="ORF">SAMN04488103_11519</name>
</gene>
<name>A0A1H8MWW4_9RHOB</name>
<dbReference type="PANTHER" id="PTHR43649:SF12">
    <property type="entry name" value="DIACETYLCHITOBIOSE BINDING PROTEIN DASA"/>
    <property type="match status" value="1"/>
</dbReference>
<dbReference type="Proteomes" id="UP000198761">
    <property type="component" value="Unassembled WGS sequence"/>
</dbReference>
<dbReference type="SUPFAM" id="SSF53850">
    <property type="entry name" value="Periplasmic binding protein-like II"/>
    <property type="match status" value="1"/>
</dbReference>
<dbReference type="InterPro" id="IPR050490">
    <property type="entry name" value="Bact_solute-bd_prot1"/>
</dbReference>
<dbReference type="AlphaFoldDB" id="A0A1H8MWW4"/>
<evidence type="ECO:0000313" key="3">
    <source>
        <dbReference type="EMBL" id="SEO21794.1"/>
    </source>
</evidence>
<evidence type="ECO:0000256" key="2">
    <source>
        <dbReference type="ARBA" id="ARBA00008520"/>
    </source>
</evidence>
<proteinExistence type="inferred from homology"/>
<dbReference type="STRING" id="933059.SAMN04488103_11519"/>
<comment type="similarity">
    <text evidence="2">Belongs to the bacterial solute-binding protein 1 family.</text>
</comment>
<dbReference type="CDD" id="cd13585">
    <property type="entry name" value="PBP2_TMBP_like"/>
    <property type="match status" value="1"/>
</dbReference>
<dbReference type="RefSeq" id="WP_175482176.1">
    <property type="nucleotide sequence ID" value="NZ_FOCE01000015.1"/>
</dbReference>
<organism evidence="3 4">
    <name type="scientific">Gemmobacter aquatilis</name>
    <dbReference type="NCBI Taxonomy" id="933059"/>
    <lineage>
        <taxon>Bacteria</taxon>
        <taxon>Pseudomonadati</taxon>
        <taxon>Pseudomonadota</taxon>
        <taxon>Alphaproteobacteria</taxon>
        <taxon>Rhodobacterales</taxon>
        <taxon>Paracoccaceae</taxon>
        <taxon>Gemmobacter</taxon>
    </lineage>
</organism>
<reference evidence="3 4" key="1">
    <citation type="submission" date="2016-10" db="EMBL/GenBank/DDBJ databases">
        <authorList>
            <person name="de Groot N.N."/>
        </authorList>
    </citation>
    <scope>NUCLEOTIDE SEQUENCE [LARGE SCALE GENOMIC DNA]</scope>
    <source>
        <strain evidence="3 4">DSM 3857</strain>
    </source>
</reference>
<dbReference type="GO" id="GO:0042597">
    <property type="term" value="C:periplasmic space"/>
    <property type="evidence" value="ECO:0007669"/>
    <property type="project" value="UniProtKB-SubCell"/>
</dbReference>
<comment type="subcellular location">
    <subcellularLocation>
        <location evidence="1">Periplasm</location>
    </subcellularLocation>
</comment>
<dbReference type="Pfam" id="PF01547">
    <property type="entry name" value="SBP_bac_1"/>
    <property type="match status" value="1"/>
</dbReference>
<dbReference type="PANTHER" id="PTHR43649">
    <property type="entry name" value="ARABINOSE-BINDING PROTEIN-RELATED"/>
    <property type="match status" value="1"/>
</dbReference>
<keyword evidence="3" id="KW-0762">Sugar transport</keyword>
<dbReference type="Gene3D" id="3.40.190.10">
    <property type="entry name" value="Periplasmic binding protein-like II"/>
    <property type="match status" value="2"/>
</dbReference>
<evidence type="ECO:0000256" key="1">
    <source>
        <dbReference type="ARBA" id="ARBA00004418"/>
    </source>
</evidence>
<keyword evidence="4" id="KW-1185">Reference proteome</keyword>
<dbReference type="EMBL" id="FOCE01000015">
    <property type="protein sequence ID" value="SEO21794.1"/>
    <property type="molecule type" value="Genomic_DNA"/>
</dbReference>
<keyword evidence="3" id="KW-0813">Transport</keyword>